<dbReference type="PROSITE" id="PS50177">
    <property type="entry name" value="NTF2_DOMAIN"/>
    <property type="match status" value="1"/>
</dbReference>
<dbReference type="InterPro" id="IPR002075">
    <property type="entry name" value="NTF2_dom"/>
</dbReference>
<evidence type="ECO:0000256" key="1">
    <source>
        <dbReference type="ARBA" id="ARBA00022884"/>
    </source>
</evidence>
<dbReference type="InterPro" id="IPR012677">
    <property type="entry name" value="Nucleotide-bd_a/b_plait_sf"/>
</dbReference>
<evidence type="ECO:0000313" key="6">
    <source>
        <dbReference type="EMBL" id="VAH49509.1"/>
    </source>
</evidence>
<dbReference type="InterPro" id="IPR018222">
    <property type="entry name" value="Nuclear_transport_factor_2_euk"/>
</dbReference>
<proteinExistence type="predicted"/>
<dbReference type="GO" id="GO:0005829">
    <property type="term" value="C:cytosol"/>
    <property type="evidence" value="ECO:0007669"/>
    <property type="project" value="TreeGrafter"/>
</dbReference>
<dbReference type="Pfam" id="PF02136">
    <property type="entry name" value="NTF2"/>
    <property type="match status" value="1"/>
</dbReference>
<accession>A0A9R1PTV5</accession>
<evidence type="ECO:0000259" key="5">
    <source>
        <dbReference type="PROSITE" id="PS50177"/>
    </source>
</evidence>
<dbReference type="InterPro" id="IPR039539">
    <property type="entry name" value="Ras_GTPase_bind_prot"/>
</dbReference>
<dbReference type="CDD" id="cd00590">
    <property type="entry name" value="RRM_SF"/>
    <property type="match status" value="1"/>
</dbReference>
<feature type="domain" description="NTF2" evidence="5">
    <location>
        <begin position="20"/>
        <end position="138"/>
    </location>
</feature>
<evidence type="ECO:0000256" key="2">
    <source>
        <dbReference type="PROSITE-ProRule" id="PRU00176"/>
    </source>
</evidence>
<reference evidence="6 7" key="1">
    <citation type="submission" date="2017-09" db="EMBL/GenBank/DDBJ databases">
        <authorList>
            <consortium name="International Durum Wheat Genome Sequencing Consortium (IDWGSC)"/>
            <person name="Milanesi L."/>
        </authorList>
    </citation>
    <scope>NUCLEOTIDE SEQUENCE [LARGE SCALE GENOMIC DNA]</scope>
    <source>
        <strain evidence="7">cv. Svevo</strain>
    </source>
</reference>
<keyword evidence="1 2" id="KW-0694">RNA-binding</keyword>
<dbReference type="Gene3D" id="3.10.450.50">
    <property type="match status" value="1"/>
</dbReference>
<dbReference type="SMART" id="SM00360">
    <property type="entry name" value="RRM"/>
    <property type="match status" value="1"/>
</dbReference>
<dbReference type="CDD" id="cd00780">
    <property type="entry name" value="NTF2"/>
    <property type="match status" value="1"/>
</dbReference>
<dbReference type="GO" id="GO:1990904">
    <property type="term" value="C:ribonucleoprotein complex"/>
    <property type="evidence" value="ECO:0007669"/>
    <property type="project" value="TreeGrafter"/>
</dbReference>
<gene>
    <name evidence="6" type="ORF">TRITD_2Bv1G182390</name>
</gene>
<evidence type="ECO:0000259" key="4">
    <source>
        <dbReference type="PROSITE" id="PS50102"/>
    </source>
</evidence>
<dbReference type="Pfam" id="PF00076">
    <property type="entry name" value="RRM_1"/>
    <property type="match status" value="1"/>
</dbReference>
<dbReference type="PANTHER" id="PTHR10693">
    <property type="entry name" value="RAS GTPASE-ACTIVATING PROTEIN-BINDING PROTEIN"/>
    <property type="match status" value="1"/>
</dbReference>
<dbReference type="Proteomes" id="UP000324705">
    <property type="component" value="Chromosome 2B"/>
</dbReference>
<sequence length="480" mass="52817">MEELRREQHRIAGHPYAFEVGSYFLAGYYSVLASTPELARQFYTDGSTVVRVDCQTMESQFGETAEEINDILMSMNVQKVEIKTANFLESWAGAITLLVTGLVQLKGYPLRKRFSQSIILAPQVKPDGFFVDSDIFQLICDEYDDHYQVADYGYANQFPQMVAHNTMTETASDYVAEELELKGFAAPADTDERANGIIYENHEMQQQDPLEFESAVNGETHFEDPAPSLPSSTDIKQDASAPPHPPSPPTPEEEPVGEPPKQTYASVLRANAGQVIHSTPVNRAMTGTTESQLVGQTQPVPVQEKSNLGTRLDVSVPEDEEEFLSVYVGNLSPATSVFDLEKVFQAFGRIKPDGVAIRSRKEAGVFFGFVEYENMSGIQNALDSSPIELNGRLVHVEERRPGSGVFRGVNMVGATTGITLHGQREMVTKGGAGTNTTATTSLTFALLANGRIPFGALDLVRPGHIFVTTKRDYLENLRFA</sequence>
<dbReference type="GO" id="GO:0003729">
    <property type="term" value="F:mRNA binding"/>
    <property type="evidence" value="ECO:0007669"/>
    <property type="project" value="TreeGrafter"/>
</dbReference>
<organism evidence="6 7">
    <name type="scientific">Triticum turgidum subsp. durum</name>
    <name type="common">Durum wheat</name>
    <name type="synonym">Triticum durum</name>
    <dbReference type="NCBI Taxonomy" id="4567"/>
    <lineage>
        <taxon>Eukaryota</taxon>
        <taxon>Viridiplantae</taxon>
        <taxon>Streptophyta</taxon>
        <taxon>Embryophyta</taxon>
        <taxon>Tracheophyta</taxon>
        <taxon>Spermatophyta</taxon>
        <taxon>Magnoliopsida</taxon>
        <taxon>Liliopsida</taxon>
        <taxon>Poales</taxon>
        <taxon>Poaceae</taxon>
        <taxon>BOP clade</taxon>
        <taxon>Pooideae</taxon>
        <taxon>Triticodae</taxon>
        <taxon>Triticeae</taxon>
        <taxon>Triticinae</taxon>
        <taxon>Triticum</taxon>
    </lineage>
</organism>
<dbReference type="InterPro" id="IPR032710">
    <property type="entry name" value="NTF2-like_dom_sf"/>
</dbReference>
<dbReference type="InterPro" id="IPR000504">
    <property type="entry name" value="RRM_dom"/>
</dbReference>
<dbReference type="Gramene" id="TRITD2Bv1G182390.3">
    <property type="protein sequence ID" value="TRITD2Bv1G182390.3"/>
    <property type="gene ID" value="TRITD2Bv1G182390"/>
</dbReference>
<name>A0A9R1PTV5_TRITD</name>
<dbReference type="PROSITE" id="PS50102">
    <property type="entry name" value="RRM"/>
    <property type="match status" value="1"/>
</dbReference>
<feature type="domain" description="RRM" evidence="4">
    <location>
        <begin position="324"/>
        <end position="401"/>
    </location>
</feature>
<dbReference type="Gene3D" id="3.30.70.330">
    <property type="match status" value="1"/>
</dbReference>
<feature type="region of interest" description="Disordered" evidence="3">
    <location>
        <begin position="220"/>
        <end position="260"/>
    </location>
</feature>
<dbReference type="EMBL" id="LT934114">
    <property type="protein sequence ID" value="VAH49509.1"/>
    <property type="molecule type" value="Genomic_DNA"/>
</dbReference>
<dbReference type="AlphaFoldDB" id="A0A9R1PTV5"/>
<protein>
    <submittedName>
        <fullName evidence="6">Uncharacterized protein</fullName>
    </submittedName>
</protein>
<dbReference type="PANTHER" id="PTHR10693:SF22">
    <property type="entry name" value="OS04G0510500 PROTEIN"/>
    <property type="match status" value="1"/>
</dbReference>
<keyword evidence="7" id="KW-1185">Reference proteome</keyword>
<dbReference type="SUPFAM" id="SSF54928">
    <property type="entry name" value="RNA-binding domain, RBD"/>
    <property type="match status" value="1"/>
</dbReference>
<dbReference type="SUPFAM" id="SSF54427">
    <property type="entry name" value="NTF2-like"/>
    <property type="match status" value="1"/>
</dbReference>
<evidence type="ECO:0000313" key="7">
    <source>
        <dbReference type="Proteomes" id="UP000324705"/>
    </source>
</evidence>
<evidence type="ECO:0000256" key="3">
    <source>
        <dbReference type="SAM" id="MobiDB-lite"/>
    </source>
</evidence>
<dbReference type="InterPro" id="IPR035979">
    <property type="entry name" value="RBD_domain_sf"/>
</dbReference>